<dbReference type="AlphaFoldDB" id="A0A3E0GWQ4"/>
<dbReference type="InterPro" id="IPR014710">
    <property type="entry name" value="RmlC-like_jellyroll"/>
</dbReference>
<dbReference type="Proteomes" id="UP000256269">
    <property type="component" value="Unassembled WGS sequence"/>
</dbReference>
<evidence type="ECO:0000259" key="1">
    <source>
        <dbReference type="Pfam" id="PF07883"/>
    </source>
</evidence>
<dbReference type="PANTHER" id="PTHR36440:SF1">
    <property type="entry name" value="PUTATIVE (AFU_ORTHOLOGUE AFUA_8G07350)-RELATED"/>
    <property type="match status" value="1"/>
</dbReference>
<dbReference type="PANTHER" id="PTHR36440">
    <property type="entry name" value="PUTATIVE (AFU_ORTHOLOGUE AFUA_8G07350)-RELATED"/>
    <property type="match status" value="1"/>
</dbReference>
<proteinExistence type="predicted"/>
<accession>A0A3E0GWQ4</accession>
<sequence length="156" mass="16751">MTITPGKVVATADVEPVRWTVEQGRFLLRSTDTGGLFSLFELTTPPGGGPPPHRHDREDETFYVLEGSYEIRLGDDLHVAGPGTVVHGPRTVPHGFRNVGDAPARMLCVATPGGAERMFEELAELVSAGPPDRDRVLELAARHGLSYLLPSTGGAR</sequence>
<dbReference type="EMBL" id="QUNO01000021">
    <property type="protein sequence ID" value="REH32564.1"/>
    <property type="molecule type" value="Genomic_DNA"/>
</dbReference>
<evidence type="ECO:0000313" key="3">
    <source>
        <dbReference type="Proteomes" id="UP000256269"/>
    </source>
</evidence>
<evidence type="ECO:0000313" key="2">
    <source>
        <dbReference type="EMBL" id="REH32564.1"/>
    </source>
</evidence>
<name>A0A3E0GWQ4_9PSEU</name>
<organism evidence="2 3">
    <name type="scientific">Kutzneria buriramensis</name>
    <dbReference type="NCBI Taxonomy" id="1045776"/>
    <lineage>
        <taxon>Bacteria</taxon>
        <taxon>Bacillati</taxon>
        <taxon>Actinomycetota</taxon>
        <taxon>Actinomycetes</taxon>
        <taxon>Pseudonocardiales</taxon>
        <taxon>Pseudonocardiaceae</taxon>
        <taxon>Kutzneria</taxon>
    </lineage>
</organism>
<dbReference type="SUPFAM" id="SSF51182">
    <property type="entry name" value="RmlC-like cupins"/>
    <property type="match status" value="1"/>
</dbReference>
<feature type="domain" description="Cupin type-2" evidence="1">
    <location>
        <begin position="42"/>
        <end position="109"/>
    </location>
</feature>
<protein>
    <submittedName>
        <fullName evidence="2">Cupin domain-containing protein</fullName>
    </submittedName>
</protein>
<keyword evidence="3" id="KW-1185">Reference proteome</keyword>
<dbReference type="RefSeq" id="WP_211353526.1">
    <property type="nucleotide sequence ID" value="NZ_CP144375.1"/>
</dbReference>
<dbReference type="Gene3D" id="2.60.120.10">
    <property type="entry name" value="Jelly Rolls"/>
    <property type="match status" value="1"/>
</dbReference>
<dbReference type="Pfam" id="PF07883">
    <property type="entry name" value="Cupin_2"/>
    <property type="match status" value="1"/>
</dbReference>
<dbReference type="InterPro" id="IPR013096">
    <property type="entry name" value="Cupin_2"/>
</dbReference>
<dbReference type="InterPro" id="IPR053146">
    <property type="entry name" value="QDO-like"/>
</dbReference>
<comment type="caution">
    <text evidence="2">The sequence shown here is derived from an EMBL/GenBank/DDBJ whole genome shotgun (WGS) entry which is preliminary data.</text>
</comment>
<gene>
    <name evidence="2" type="ORF">BCF44_121113</name>
</gene>
<dbReference type="InterPro" id="IPR011051">
    <property type="entry name" value="RmlC_Cupin_sf"/>
</dbReference>
<reference evidence="2 3" key="1">
    <citation type="submission" date="2018-08" db="EMBL/GenBank/DDBJ databases">
        <title>Genomic Encyclopedia of Archaeal and Bacterial Type Strains, Phase II (KMG-II): from individual species to whole genera.</title>
        <authorList>
            <person name="Goeker M."/>
        </authorList>
    </citation>
    <scope>NUCLEOTIDE SEQUENCE [LARGE SCALE GENOMIC DNA]</scope>
    <source>
        <strain evidence="2 3">DSM 45791</strain>
    </source>
</reference>